<sequence length="106" mass="12485">MEQQPNLNYIHDLSGDDKEFEKKFINVLKEEIPLEKQEYLNVIANKDHLASASIVHKLKHKLNILSLTDDYKLAVTFEENLKNKDFSLNDKFLIILNKIELYIKNL</sequence>
<dbReference type="OrthoDB" id="1441381at2"/>
<organism evidence="1 2">
    <name type="scientific">Cellulophaga tyrosinoxydans</name>
    <dbReference type="NCBI Taxonomy" id="504486"/>
    <lineage>
        <taxon>Bacteria</taxon>
        <taxon>Pseudomonadati</taxon>
        <taxon>Bacteroidota</taxon>
        <taxon>Flavobacteriia</taxon>
        <taxon>Flavobacteriales</taxon>
        <taxon>Flavobacteriaceae</taxon>
        <taxon>Cellulophaga</taxon>
    </lineage>
</organism>
<name>A0A1W2A544_9FLAO</name>
<dbReference type="InterPro" id="IPR036641">
    <property type="entry name" value="HPT_dom_sf"/>
</dbReference>
<proteinExistence type="predicted"/>
<dbReference type="Proteomes" id="UP000192360">
    <property type="component" value="Unassembled WGS sequence"/>
</dbReference>
<evidence type="ECO:0008006" key="3">
    <source>
        <dbReference type="Google" id="ProtNLM"/>
    </source>
</evidence>
<accession>A0A1W2A544</accession>
<keyword evidence="2" id="KW-1185">Reference proteome</keyword>
<dbReference type="Gene3D" id="1.20.120.160">
    <property type="entry name" value="HPT domain"/>
    <property type="match status" value="1"/>
</dbReference>
<gene>
    <name evidence="1" type="ORF">SAMN05660703_1794</name>
</gene>
<dbReference type="STRING" id="504486.SAMN05660703_1794"/>
<dbReference type="SUPFAM" id="SSF47226">
    <property type="entry name" value="Histidine-containing phosphotransfer domain, HPT domain"/>
    <property type="match status" value="1"/>
</dbReference>
<evidence type="ECO:0000313" key="2">
    <source>
        <dbReference type="Proteomes" id="UP000192360"/>
    </source>
</evidence>
<dbReference type="GO" id="GO:0000160">
    <property type="term" value="P:phosphorelay signal transduction system"/>
    <property type="evidence" value="ECO:0007669"/>
    <property type="project" value="InterPro"/>
</dbReference>
<dbReference type="EMBL" id="FWXO01000002">
    <property type="protein sequence ID" value="SMC55408.1"/>
    <property type="molecule type" value="Genomic_DNA"/>
</dbReference>
<dbReference type="RefSeq" id="WP_084061135.1">
    <property type="nucleotide sequence ID" value="NZ_FWXO01000002.1"/>
</dbReference>
<reference evidence="1 2" key="1">
    <citation type="submission" date="2017-04" db="EMBL/GenBank/DDBJ databases">
        <authorList>
            <person name="Afonso C.L."/>
            <person name="Miller P.J."/>
            <person name="Scott M.A."/>
            <person name="Spackman E."/>
            <person name="Goraichik I."/>
            <person name="Dimitrov K.M."/>
            <person name="Suarez D.L."/>
            <person name="Swayne D.E."/>
        </authorList>
    </citation>
    <scope>NUCLEOTIDE SEQUENCE [LARGE SCALE GENOMIC DNA]</scope>
    <source>
        <strain evidence="1 2">DSM 21164</strain>
    </source>
</reference>
<protein>
    <recommendedName>
        <fullName evidence="3">HPt domain-containing protein</fullName>
    </recommendedName>
</protein>
<evidence type="ECO:0000313" key="1">
    <source>
        <dbReference type="EMBL" id="SMC55408.1"/>
    </source>
</evidence>
<dbReference type="AlphaFoldDB" id="A0A1W2A544"/>